<dbReference type="InterPro" id="IPR046959">
    <property type="entry name" value="PRK1-6/SRF4-like"/>
</dbReference>
<dbReference type="SUPFAM" id="SSF52058">
    <property type="entry name" value="L domain-like"/>
    <property type="match status" value="1"/>
</dbReference>
<evidence type="ECO:0000313" key="4">
    <source>
        <dbReference type="EMBL" id="CAD9306071.1"/>
    </source>
</evidence>
<organism evidence="4">
    <name type="scientific">Sexangularia sp. CB-2014</name>
    <dbReference type="NCBI Taxonomy" id="1486929"/>
    <lineage>
        <taxon>Eukaryota</taxon>
        <taxon>Amoebozoa</taxon>
        <taxon>Tubulinea</taxon>
        <taxon>Elardia</taxon>
        <taxon>Arcellinida</taxon>
        <taxon>Arcellinida incertae sedis</taxon>
        <taxon>Sexangularia</taxon>
    </lineage>
</organism>
<dbReference type="PANTHER" id="PTHR48007:SF4">
    <property type="entry name" value="LEUCINE-RICH REPEAT RECEPTOR-LIKE PROTEIN KINASE PXC1"/>
    <property type="match status" value="1"/>
</dbReference>
<dbReference type="AlphaFoldDB" id="A0A7S1VNL0"/>
<sequence>MVLFVFLYTCFGDTVSLHPSQVPFLLSLFKSSGLWSTPLTIPQSCHLAETPYDDHHTTLISSFSFDRVYSCNSSGFVSSLMLHATASEIASRRVFVGNDPDGSYTLDWDPFNAAQLSALDVFGMRSVYTGGVMPSIEKFPRLTTFLFDNHSLTGSLPTAYPSDLTLMIVRQNRLTGTVPAAFVQHALTRESVALDASVNRLTGTLPLIPAGSKSSSITLYRNQLTGPVTAGGAGEAVVLLVDDGGCADQANGGVDGFVSPEDALYFGCPVGTFESNCFDCFIQSEAQRAAVNLMSDFDGWDFGSYCKARGESGACDSANPVPPENDDAPSEPQADPPGVPGVPPALPTTPAPLSSPGQVEEDSIIGLSIPAFSALVAGVVVILVACCALIIFCVCGATVASRRRSQRVASSPVGRPKVVAGLNASHPPPHGKDAAVRRSRRNSRARSTNALRRQTVDTAGAVTTASHQPYVLHTSTAATLLPAPSSAAAALEAPGMYTQVPARYEEASTPLQ</sequence>
<accession>A0A7S1VNL0</accession>
<dbReference type="InterPro" id="IPR032675">
    <property type="entry name" value="LRR_dom_sf"/>
</dbReference>
<feature type="region of interest" description="Disordered" evidence="1">
    <location>
        <begin position="404"/>
        <end position="459"/>
    </location>
</feature>
<feature type="chain" id="PRO_5031204148" evidence="3">
    <location>
        <begin position="17"/>
        <end position="512"/>
    </location>
</feature>
<evidence type="ECO:0000256" key="2">
    <source>
        <dbReference type="SAM" id="Phobius"/>
    </source>
</evidence>
<dbReference type="Gene3D" id="3.80.10.10">
    <property type="entry name" value="Ribonuclease Inhibitor"/>
    <property type="match status" value="1"/>
</dbReference>
<feature type="transmembrane region" description="Helical" evidence="2">
    <location>
        <begin position="372"/>
        <end position="400"/>
    </location>
</feature>
<gene>
    <name evidence="4" type="ORF">SSP0437_LOCUS10692</name>
</gene>
<name>A0A7S1VNL0_9EUKA</name>
<reference evidence="4" key="1">
    <citation type="submission" date="2021-01" db="EMBL/GenBank/DDBJ databases">
        <authorList>
            <person name="Corre E."/>
            <person name="Pelletier E."/>
            <person name="Niang G."/>
            <person name="Scheremetjew M."/>
            <person name="Finn R."/>
            <person name="Kale V."/>
            <person name="Holt S."/>
            <person name="Cochrane G."/>
            <person name="Meng A."/>
            <person name="Brown T."/>
            <person name="Cohen L."/>
        </authorList>
    </citation>
    <scope>NUCLEOTIDE SEQUENCE</scope>
    <source>
        <strain evidence="4">ATCC 50979</strain>
    </source>
</reference>
<keyword evidence="2" id="KW-0812">Transmembrane</keyword>
<protein>
    <submittedName>
        <fullName evidence="4">Uncharacterized protein</fullName>
    </submittedName>
</protein>
<proteinExistence type="predicted"/>
<dbReference type="PANTHER" id="PTHR48007">
    <property type="entry name" value="LEUCINE-RICH REPEAT RECEPTOR-LIKE PROTEIN KINASE PXC1"/>
    <property type="match status" value="1"/>
</dbReference>
<dbReference type="EMBL" id="HBGL01013702">
    <property type="protein sequence ID" value="CAD9306071.1"/>
    <property type="molecule type" value="Transcribed_RNA"/>
</dbReference>
<keyword evidence="3" id="KW-0732">Signal</keyword>
<evidence type="ECO:0000256" key="3">
    <source>
        <dbReference type="SAM" id="SignalP"/>
    </source>
</evidence>
<keyword evidence="2" id="KW-0472">Membrane</keyword>
<evidence type="ECO:0000256" key="1">
    <source>
        <dbReference type="SAM" id="MobiDB-lite"/>
    </source>
</evidence>
<feature type="compositionally biased region" description="Pro residues" evidence="1">
    <location>
        <begin position="334"/>
        <end position="350"/>
    </location>
</feature>
<feature type="signal peptide" evidence="3">
    <location>
        <begin position="1"/>
        <end position="16"/>
    </location>
</feature>
<feature type="region of interest" description="Disordered" evidence="1">
    <location>
        <begin position="314"/>
        <end position="357"/>
    </location>
</feature>
<keyword evidence="2" id="KW-1133">Transmembrane helix</keyword>